<protein>
    <submittedName>
        <fullName evidence="9">Unannotated protein</fullName>
    </submittedName>
</protein>
<evidence type="ECO:0000313" key="9">
    <source>
        <dbReference type="EMBL" id="CAB4687525.1"/>
    </source>
</evidence>
<dbReference type="PROSITE" id="PS50850">
    <property type="entry name" value="MFS"/>
    <property type="match status" value="1"/>
</dbReference>
<feature type="transmembrane region" description="Helical" evidence="7">
    <location>
        <begin position="107"/>
        <end position="128"/>
    </location>
</feature>
<feature type="transmembrane region" description="Helical" evidence="7">
    <location>
        <begin position="258"/>
        <end position="276"/>
    </location>
</feature>
<evidence type="ECO:0000256" key="6">
    <source>
        <dbReference type="ARBA" id="ARBA00023136"/>
    </source>
</evidence>
<evidence type="ECO:0000259" key="8">
    <source>
        <dbReference type="PROSITE" id="PS50850"/>
    </source>
</evidence>
<comment type="subcellular location">
    <subcellularLocation>
        <location evidence="1">Cell membrane</location>
        <topology evidence="1">Multi-pass membrane protein</topology>
    </subcellularLocation>
</comment>
<feature type="transmembrane region" description="Helical" evidence="7">
    <location>
        <begin position="311"/>
        <end position="333"/>
    </location>
</feature>
<feature type="transmembrane region" description="Helical" evidence="7">
    <location>
        <begin position="375"/>
        <end position="397"/>
    </location>
</feature>
<dbReference type="Pfam" id="PF05977">
    <property type="entry name" value="MFS_3"/>
    <property type="match status" value="1"/>
</dbReference>
<gene>
    <name evidence="9" type="ORF">UFOPK2370_00732</name>
</gene>
<dbReference type="InterPro" id="IPR036259">
    <property type="entry name" value="MFS_trans_sf"/>
</dbReference>
<keyword evidence="5 7" id="KW-1133">Transmembrane helix</keyword>
<proteinExistence type="predicted"/>
<reference evidence="9" key="1">
    <citation type="submission" date="2020-05" db="EMBL/GenBank/DDBJ databases">
        <authorList>
            <person name="Chiriac C."/>
            <person name="Salcher M."/>
            <person name="Ghai R."/>
            <person name="Kavagutti S V."/>
        </authorList>
    </citation>
    <scope>NUCLEOTIDE SEQUENCE</scope>
</reference>
<dbReference type="SUPFAM" id="SSF103473">
    <property type="entry name" value="MFS general substrate transporter"/>
    <property type="match status" value="1"/>
</dbReference>
<dbReference type="GO" id="GO:0005886">
    <property type="term" value="C:plasma membrane"/>
    <property type="evidence" value="ECO:0007669"/>
    <property type="project" value="UniProtKB-SubCell"/>
</dbReference>
<evidence type="ECO:0000256" key="4">
    <source>
        <dbReference type="ARBA" id="ARBA00022692"/>
    </source>
</evidence>
<keyword evidence="6 7" id="KW-0472">Membrane</keyword>
<evidence type="ECO:0000256" key="7">
    <source>
        <dbReference type="SAM" id="Phobius"/>
    </source>
</evidence>
<evidence type="ECO:0000256" key="3">
    <source>
        <dbReference type="ARBA" id="ARBA00022475"/>
    </source>
</evidence>
<dbReference type="PANTHER" id="PTHR23513">
    <property type="entry name" value="INTEGRAL MEMBRANE EFFLUX PROTEIN-RELATED"/>
    <property type="match status" value="1"/>
</dbReference>
<feature type="domain" description="Major facilitator superfamily (MFS) profile" evidence="8">
    <location>
        <begin position="1"/>
        <end position="399"/>
    </location>
</feature>
<feature type="transmembrane region" description="Helical" evidence="7">
    <location>
        <begin position="47"/>
        <end position="68"/>
    </location>
</feature>
<feature type="transmembrane region" description="Helical" evidence="7">
    <location>
        <begin position="345"/>
        <end position="369"/>
    </location>
</feature>
<dbReference type="CDD" id="cd06173">
    <property type="entry name" value="MFS_MefA_like"/>
    <property type="match status" value="1"/>
</dbReference>
<feature type="transmembrane region" description="Helical" evidence="7">
    <location>
        <begin position="175"/>
        <end position="194"/>
    </location>
</feature>
<feature type="transmembrane region" description="Helical" evidence="7">
    <location>
        <begin position="288"/>
        <end position="305"/>
    </location>
</feature>
<keyword evidence="2" id="KW-0813">Transport</keyword>
<dbReference type="InterPro" id="IPR020846">
    <property type="entry name" value="MFS_dom"/>
</dbReference>
<name>A0A6J6NRX8_9ZZZZ</name>
<dbReference type="AlphaFoldDB" id="A0A6J6NRX8"/>
<keyword evidence="3" id="KW-1003">Cell membrane</keyword>
<accession>A0A6J6NRX8</accession>
<evidence type="ECO:0000256" key="1">
    <source>
        <dbReference type="ARBA" id="ARBA00004651"/>
    </source>
</evidence>
<feature type="transmembrane region" description="Helical" evidence="7">
    <location>
        <begin position="80"/>
        <end position="101"/>
    </location>
</feature>
<evidence type="ECO:0000256" key="2">
    <source>
        <dbReference type="ARBA" id="ARBA00022448"/>
    </source>
</evidence>
<dbReference type="EMBL" id="CAEZXK010000016">
    <property type="protein sequence ID" value="CAB4687525.1"/>
    <property type="molecule type" value="Genomic_DNA"/>
</dbReference>
<feature type="transmembrane region" description="Helical" evidence="7">
    <location>
        <begin position="220"/>
        <end position="238"/>
    </location>
</feature>
<dbReference type="InterPro" id="IPR010290">
    <property type="entry name" value="TM_effector"/>
</dbReference>
<dbReference type="PANTHER" id="PTHR23513:SF11">
    <property type="entry name" value="STAPHYLOFERRIN A TRANSPORTER"/>
    <property type="match status" value="1"/>
</dbReference>
<evidence type="ECO:0000256" key="5">
    <source>
        <dbReference type="ARBA" id="ARBA00022989"/>
    </source>
</evidence>
<organism evidence="9">
    <name type="scientific">freshwater metagenome</name>
    <dbReference type="NCBI Taxonomy" id="449393"/>
    <lineage>
        <taxon>unclassified sequences</taxon>
        <taxon>metagenomes</taxon>
        <taxon>ecological metagenomes</taxon>
    </lineage>
</organism>
<dbReference type="Gene3D" id="1.20.1250.20">
    <property type="entry name" value="MFS general substrate transporter like domains"/>
    <property type="match status" value="1"/>
</dbReference>
<keyword evidence="4 7" id="KW-0812">Transmembrane</keyword>
<sequence>MSNSQAWRAFKHRNYRLLYPASAMSNIGTWAQRVAQDWLVLELTGSAQILGIVTGLQFAPTLFLSLWAGSLADKFDKRKLLYITNIGAGVVSAWLGVLIVLGVVEIWHVYVAALAVGIFSALDAPVRTSFTGELVGKTDLPNAVSLNSANFNVGRLIGPAMSGLLIFFFGTGPSFLINSFSYVVMIVTLTMINADELHTQKGAEVGSKIRDALVYIRSRLDLMLVMLTVFFSATFGLNYQIFNALMATQEFKMGPAEFGALGTFLAIGSLSGALIAARLESWRVPRRIMAGAALFGLTLVLLSFAPNYLVYSIMLPFGGAIALMSLVSANSYVQTSVDPNLRGRIMGVYILIFMGGTPIGSPMIGFLAGEIGIRATIAVCGTLTALAALILFLIFTVKRDAIGAAKAGSNQ</sequence>
<dbReference type="GO" id="GO:0022857">
    <property type="term" value="F:transmembrane transporter activity"/>
    <property type="evidence" value="ECO:0007669"/>
    <property type="project" value="InterPro"/>
</dbReference>